<dbReference type="AlphaFoldDB" id="Q7UT81"/>
<dbReference type="HOGENOM" id="CLU_304395_0_0_0"/>
<dbReference type="KEGG" id="rba:RB4037"/>
<dbReference type="eggNOG" id="COG1470">
    <property type="taxonomic scope" value="Bacteria"/>
</dbReference>
<evidence type="ECO:0000313" key="2">
    <source>
        <dbReference type="EMBL" id="CAD73556.1"/>
    </source>
</evidence>
<sequence>MPSSSRSLSHRPARPNGPSRRTQTWFETGWMQSANSNHPGFSARSEPQCPTIQIRVRGFDHIIRHFEHPSTLRWSMIYVERWPRHRSPGWRPFGRQVSIQPICSFSDAGSQVMVGRLIQLDPSRYAFRSRTSSGGNVFHARQGLAFAGSATGSESVGVRLSLVLRAICCCIVAFWMILGSLFVSAIAEEPTRYEKLRRERIPRESLIDRSSVESTRGPAGLRRFRWDFSRASDKDFGGWPDNWLRYDGPGYPNYVGIRIEARDPKLEEVVLPMDTAALKPWRRLRQLYPNMSPLPPSLADILVDRCLSIHLDGGLARVESPSLPANPTFQYQFSVDVRTQGLVHDHVYAQIVFEDASGNELGIRETEHVTKSTDWTTLTLTDLLPPRRADRMYVRLMVVGGEDGLEDITGHVGFDNVMFRQYPQLKVATDKSLGVYLPSETVVVRSEMLGLSNEHTRLRLRLYDQHNKTLGTFTRAIDPVEEAARLQAEEDNSKAEKDAGEPKETAQEAKRLNLKGVVPKQQIAGLDDSSSLHYRWDLNDLRPGFYRVAASMENDRGASLANETSFIVLGRITNDPSEFGDPNETKESILGLPSLATFQSESDVIDPTPFGWTLPKSLMERHRTGKLSERELARWMQLIGIGWSKLPVWFGPDQPDHADAAALLAFRLRDRGIQPIGLLDQPPEDRLHAYQLRDKNDTRVASLLRDQSAWRPELEPLMNRMTMRIRLWQLGADDDHSFMGQSNIESTLEGISTGLQGFGQPIQTMIAWSWVDTPPATAGDSWRGLHRYSKSPLTAAEMDAMLDREIQEREKAVVAGLVASARPPETWLTINPVSRKKYDLNSRITDLVLRMAATRGHDVAAAFLSDPMNEEAAVLTSDGRPDELLLPFRTASLLLGHRNNAGSLRMKNGSDNIIFRGDKESVLMVWANTPTIEHMYLGENVYEVDVWGRRTPLNLVEHEGRRVQQISVGRVPKFLVGIDQSLADFRMSVRLDRTRIDALLGLQQPLGVQFRNPINQSLAGEMAIVPPDSWRLDEAKKPWNLLPKESTKVDFGVTLENNATIGAYQLPLDFAFETMPPTVIRVHRTISIGPEGFDIRVTTRLIDDGQDGRLRVKIEMVNHTNRLTNFDCLLFAGRDRQYERRVLVLPPRDTVSRNIDWPNGKDLLGTRMWLRAIEQDGNRVINHSFEAKP</sequence>
<dbReference type="Proteomes" id="UP000001025">
    <property type="component" value="Chromosome"/>
</dbReference>
<accession>Q7UT81</accession>
<dbReference type="EnsemblBacteria" id="CAD73556">
    <property type="protein sequence ID" value="CAD73556"/>
    <property type="gene ID" value="RB4037"/>
</dbReference>
<name>Q7UT81_RHOBA</name>
<dbReference type="OrthoDB" id="220736at2"/>
<organism evidence="2 3">
    <name type="scientific">Rhodopirellula baltica (strain DSM 10527 / NCIMB 13988 / SH1)</name>
    <dbReference type="NCBI Taxonomy" id="243090"/>
    <lineage>
        <taxon>Bacteria</taxon>
        <taxon>Pseudomonadati</taxon>
        <taxon>Planctomycetota</taxon>
        <taxon>Planctomycetia</taxon>
        <taxon>Pirellulales</taxon>
        <taxon>Pirellulaceae</taxon>
        <taxon>Rhodopirellula</taxon>
    </lineage>
</organism>
<evidence type="ECO:0000313" key="3">
    <source>
        <dbReference type="Proteomes" id="UP000001025"/>
    </source>
</evidence>
<feature type="region of interest" description="Disordered" evidence="1">
    <location>
        <begin position="1"/>
        <end position="22"/>
    </location>
</feature>
<protein>
    <submittedName>
        <fullName evidence="2">Uncharacterized protein</fullName>
    </submittedName>
</protein>
<dbReference type="Gene3D" id="2.60.120.260">
    <property type="entry name" value="Galactose-binding domain-like"/>
    <property type="match status" value="1"/>
</dbReference>
<feature type="region of interest" description="Disordered" evidence="1">
    <location>
        <begin position="486"/>
        <end position="510"/>
    </location>
</feature>
<proteinExistence type="predicted"/>
<keyword evidence="3" id="KW-1185">Reference proteome</keyword>
<dbReference type="EMBL" id="BX294139">
    <property type="protein sequence ID" value="CAD73556.1"/>
    <property type="molecule type" value="Genomic_DNA"/>
</dbReference>
<dbReference type="STRING" id="243090.RB4037"/>
<dbReference type="InParanoid" id="Q7UT81"/>
<evidence type="ECO:0000256" key="1">
    <source>
        <dbReference type="SAM" id="MobiDB-lite"/>
    </source>
</evidence>
<reference evidence="2 3" key="1">
    <citation type="journal article" date="2003" name="Proc. Natl. Acad. Sci. U.S.A.">
        <title>Complete genome sequence of the marine planctomycete Pirellula sp. strain 1.</title>
        <authorList>
            <person name="Gloeckner F.O."/>
            <person name="Kube M."/>
            <person name="Bauer M."/>
            <person name="Teeling H."/>
            <person name="Lombardot T."/>
            <person name="Ludwig W."/>
            <person name="Gade D."/>
            <person name="Beck A."/>
            <person name="Borzym K."/>
            <person name="Heitmann K."/>
            <person name="Rabus R."/>
            <person name="Schlesner H."/>
            <person name="Amann R."/>
            <person name="Reinhardt R."/>
        </authorList>
    </citation>
    <scope>NUCLEOTIDE SEQUENCE [LARGE SCALE GENOMIC DNA]</scope>
    <source>
        <strain evidence="3">DSM 10527 / NCIMB 13988 / SH1</strain>
    </source>
</reference>
<dbReference type="PATRIC" id="fig|243090.15.peg.1883"/>
<gene>
    <name evidence="2" type="ordered locus">RB4037</name>
</gene>